<evidence type="ECO:0000313" key="9">
    <source>
        <dbReference type="EMBL" id="CAJ1502912.1"/>
    </source>
</evidence>
<dbReference type="InterPro" id="IPR008271">
    <property type="entry name" value="Ser/Thr_kinase_AS"/>
</dbReference>
<evidence type="ECO:0000256" key="5">
    <source>
        <dbReference type="ARBA" id="ARBA00022777"/>
    </source>
</evidence>
<dbReference type="CDD" id="cd14014">
    <property type="entry name" value="STKc_PknB_like"/>
    <property type="match status" value="1"/>
</dbReference>
<dbReference type="SUPFAM" id="SSF53807">
    <property type="entry name" value="Helical backbone' metal receptor"/>
    <property type="match status" value="1"/>
</dbReference>
<dbReference type="EC" id="2.7.11.1" evidence="1"/>
<reference evidence="9 10" key="1">
    <citation type="submission" date="2023-08" db="EMBL/GenBank/DDBJ databases">
        <authorList>
            <person name="Folkvardsen B D."/>
            <person name="Norman A."/>
        </authorList>
    </citation>
    <scope>NUCLEOTIDE SEQUENCE [LARGE SCALE GENOMIC DNA]</scope>
    <source>
        <strain evidence="9 10">Mu0053</strain>
    </source>
</reference>
<dbReference type="Pfam" id="PF00069">
    <property type="entry name" value="Pkinase"/>
    <property type="match status" value="1"/>
</dbReference>
<dbReference type="Proteomes" id="UP001190465">
    <property type="component" value="Chromosome"/>
</dbReference>
<feature type="transmembrane region" description="Helical" evidence="7">
    <location>
        <begin position="329"/>
        <end position="349"/>
    </location>
</feature>
<dbReference type="PROSITE" id="PS50011">
    <property type="entry name" value="PROTEIN_KINASE_DOM"/>
    <property type="match status" value="1"/>
</dbReference>
<dbReference type="Gene3D" id="3.40.50.1980">
    <property type="entry name" value="Nitrogenase molybdenum iron protein domain"/>
    <property type="match status" value="2"/>
</dbReference>
<dbReference type="InterPro" id="IPR011009">
    <property type="entry name" value="Kinase-like_dom_sf"/>
</dbReference>
<keyword evidence="3" id="KW-0808">Transferase</keyword>
<dbReference type="GO" id="GO:0016301">
    <property type="term" value="F:kinase activity"/>
    <property type="evidence" value="ECO:0007669"/>
    <property type="project" value="UniProtKB-KW"/>
</dbReference>
<evidence type="ECO:0000256" key="6">
    <source>
        <dbReference type="ARBA" id="ARBA00022840"/>
    </source>
</evidence>
<dbReference type="SUPFAM" id="SSF56112">
    <property type="entry name" value="Protein kinase-like (PK-like)"/>
    <property type="match status" value="1"/>
</dbReference>
<evidence type="ECO:0000256" key="3">
    <source>
        <dbReference type="ARBA" id="ARBA00022679"/>
    </source>
</evidence>
<dbReference type="Gene3D" id="3.30.200.20">
    <property type="entry name" value="Phosphorylase Kinase, domain 1"/>
    <property type="match status" value="1"/>
</dbReference>
<name>A0ABM9LQA0_9MYCO</name>
<keyword evidence="7" id="KW-1133">Transmembrane helix</keyword>
<keyword evidence="4" id="KW-0547">Nucleotide-binding</keyword>
<evidence type="ECO:0000259" key="8">
    <source>
        <dbReference type="PROSITE" id="PS50011"/>
    </source>
</evidence>
<accession>A0ABM9LQA0</accession>
<gene>
    <name evidence="9" type="ORF">MU0053_002305</name>
</gene>
<dbReference type="Gene3D" id="1.10.510.10">
    <property type="entry name" value="Transferase(Phosphotransferase) domain 1"/>
    <property type="match status" value="1"/>
</dbReference>
<keyword evidence="2" id="KW-0723">Serine/threonine-protein kinase</keyword>
<dbReference type="InterPro" id="IPR000719">
    <property type="entry name" value="Prot_kinase_dom"/>
</dbReference>
<organism evidence="9 10">
    <name type="scientific">[Mycobacterium] burgundiense</name>
    <dbReference type="NCBI Taxonomy" id="3064286"/>
    <lineage>
        <taxon>Bacteria</taxon>
        <taxon>Bacillati</taxon>
        <taxon>Actinomycetota</taxon>
        <taxon>Actinomycetes</taxon>
        <taxon>Mycobacteriales</taxon>
        <taxon>Mycobacteriaceae</taxon>
        <taxon>Mycolicibacterium</taxon>
    </lineage>
</organism>
<evidence type="ECO:0000313" key="10">
    <source>
        <dbReference type="Proteomes" id="UP001190465"/>
    </source>
</evidence>
<evidence type="ECO:0000256" key="4">
    <source>
        <dbReference type="ARBA" id="ARBA00022741"/>
    </source>
</evidence>
<keyword evidence="7" id="KW-0812">Transmembrane</keyword>
<dbReference type="EMBL" id="OY726397">
    <property type="protein sequence ID" value="CAJ1502912.1"/>
    <property type="molecule type" value="Genomic_DNA"/>
</dbReference>
<sequence>MPTGAVIAGYTIERKLGAGGMGTVYLARHPSLPRSDALKVLSAEFSADPQFRARFRREADLAAGLDHPNVVRVYTRGETEDGRLWIAMQYVEGTDAGAVLDSGPMDPSRAVHIVAEVAKALDYAHSRNVLHRDIKPANFLLTGPVGPEERVLLADFGIARAADDATRLTATGSMVATVAYASPEAVEGRPLDHRSDLYSLGCALYRMLTDRTPFQGVGPMSAVMMAHVMRPPPRATEAAPWLPAGFDAVIATAMAKDPAARYQSAREFAVAAETALRGGRPPPPQPGVPGPAFGAPVPNWMTEATQTYPSGYYSGPQPRPGIPRRRRGLWVTLGVVAVVAAVVGAMLLIPRGEDRAPYAAQMFAHTYGATRLDQRPGAVAAVGPGDADAVLSLGVQPVALLAPGGTVPTWLRELIDGEPVLLDGADPAAIAAARADLVIDTGFGLDRQRYERLTAVAPTITRPNTSGLPFTPALQLSWIGGILGAGSRAGEVARDLGAEQAALRTEHPAFAGKTVTAFIFTSSGLSAALAESPAGSYLTSLGFTYNPKLPSRPDGASEAPIHPKTLFQYPSDVALILRTDPGAGDGGFGGLPVNFSAYGGTQLVIDNPDSVAALATAGPAATRYLNRTLVPEIQDRLG</sequence>
<dbReference type="PANTHER" id="PTHR43289:SF6">
    <property type="entry name" value="SERINE_THREONINE-PROTEIN KINASE NEKL-3"/>
    <property type="match status" value="1"/>
</dbReference>
<dbReference type="RefSeq" id="WP_308482807.1">
    <property type="nucleotide sequence ID" value="NZ_OY726397.1"/>
</dbReference>
<proteinExistence type="predicted"/>
<keyword evidence="5 9" id="KW-0418">Kinase</keyword>
<evidence type="ECO:0000256" key="2">
    <source>
        <dbReference type="ARBA" id="ARBA00022527"/>
    </source>
</evidence>
<dbReference type="PROSITE" id="PS00108">
    <property type="entry name" value="PROTEIN_KINASE_ST"/>
    <property type="match status" value="1"/>
</dbReference>
<feature type="domain" description="Protein kinase" evidence="8">
    <location>
        <begin position="10"/>
        <end position="276"/>
    </location>
</feature>
<keyword evidence="10" id="KW-1185">Reference proteome</keyword>
<keyword evidence="7" id="KW-0472">Membrane</keyword>
<dbReference type="SMART" id="SM00220">
    <property type="entry name" value="S_TKc"/>
    <property type="match status" value="1"/>
</dbReference>
<dbReference type="PANTHER" id="PTHR43289">
    <property type="entry name" value="MITOGEN-ACTIVATED PROTEIN KINASE KINASE KINASE 20-RELATED"/>
    <property type="match status" value="1"/>
</dbReference>
<evidence type="ECO:0000256" key="7">
    <source>
        <dbReference type="SAM" id="Phobius"/>
    </source>
</evidence>
<keyword evidence="6" id="KW-0067">ATP-binding</keyword>
<protein>
    <recommendedName>
        <fullName evidence="1">non-specific serine/threonine protein kinase</fullName>
        <ecNumber evidence="1">2.7.11.1</ecNumber>
    </recommendedName>
</protein>
<evidence type="ECO:0000256" key="1">
    <source>
        <dbReference type="ARBA" id="ARBA00012513"/>
    </source>
</evidence>